<sequence>MIPIVGVAVVVGIIAACVGPLYYCKTSNKFHDRSETIESESPMIHIKLLYPHRGQLSHDTLSDAYDSRRNSIDSNDAKEMKQVVQETKPVPSKETQIVPVKPPRRDRRRVSANMWSSALKNQLDQITNESTDVSGGTTKIMRAQIEVNPSAPSNQEASDSLGYKSLHPGDRISPELVDGQSHTNDERARRLSSAVVKKWKNLKKNLMCSRTKKAMILRDSESDETQRLNLPVPASVQRAPAAQSTMLQKTRLVDVSTSTRISGNIQTDQYSMKQNNNNENNESRMRSSDQANPRPEALDGMVSLIKRRSVNGKSIVDVRIDGLVMNQSELLDLFEVTRSKSRSASIVTTEEASIISIKFHRRRNSTESMHSKDNSFLEDSLVKFQKSILEVFKDLSFSRLFGSREQSRNSNPATPSIQISNYTRMLYGSRNETSYKKYH</sequence>
<organism evidence="3 4">
    <name type="scientific">Dufourea novaeangliae</name>
    <name type="common">Sweat bee</name>
    <dbReference type="NCBI Taxonomy" id="178035"/>
    <lineage>
        <taxon>Eukaryota</taxon>
        <taxon>Metazoa</taxon>
        <taxon>Ecdysozoa</taxon>
        <taxon>Arthropoda</taxon>
        <taxon>Hexapoda</taxon>
        <taxon>Insecta</taxon>
        <taxon>Pterygota</taxon>
        <taxon>Neoptera</taxon>
        <taxon>Endopterygota</taxon>
        <taxon>Hymenoptera</taxon>
        <taxon>Apocrita</taxon>
        <taxon>Aculeata</taxon>
        <taxon>Apoidea</taxon>
        <taxon>Anthophila</taxon>
        <taxon>Halictidae</taxon>
        <taxon>Rophitinae</taxon>
        <taxon>Dufourea</taxon>
    </lineage>
</organism>
<feature type="transmembrane region" description="Helical" evidence="2">
    <location>
        <begin position="6"/>
        <end position="24"/>
    </location>
</feature>
<evidence type="ECO:0000256" key="1">
    <source>
        <dbReference type="SAM" id="MobiDB-lite"/>
    </source>
</evidence>
<keyword evidence="2" id="KW-1133">Transmembrane helix</keyword>
<proteinExistence type="predicted"/>
<keyword evidence="2" id="KW-0812">Transmembrane</keyword>
<feature type="region of interest" description="Disordered" evidence="1">
    <location>
        <begin position="264"/>
        <end position="296"/>
    </location>
</feature>
<name>A0A154P0Z5_DUFNO</name>
<evidence type="ECO:0000313" key="4">
    <source>
        <dbReference type="Proteomes" id="UP000076502"/>
    </source>
</evidence>
<reference evidence="3 4" key="1">
    <citation type="submission" date="2015-07" db="EMBL/GenBank/DDBJ databases">
        <title>The genome of Dufourea novaeangliae.</title>
        <authorList>
            <person name="Pan H."/>
            <person name="Kapheim K."/>
        </authorList>
    </citation>
    <scope>NUCLEOTIDE SEQUENCE [LARGE SCALE GENOMIC DNA]</scope>
    <source>
        <strain evidence="3">0120121106</strain>
        <tissue evidence="3">Whole body</tissue>
    </source>
</reference>
<dbReference type="Proteomes" id="UP000076502">
    <property type="component" value="Unassembled WGS sequence"/>
</dbReference>
<feature type="compositionally biased region" description="Polar residues" evidence="1">
    <location>
        <begin position="264"/>
        <end position="274"/>
    </location>
</feature>
<evidence type="ECO:0000256" key="2">
    <source>
        <dbReference type="SAM" id="Phobius"/>
    </source>
</evidence>
<evidence type="ECO:0000313" key="3">
    <source>
        <dbReference type="EMBL" id="KZC05531.1"/>
    </source>
</evidence>
<gene>
    <name evidence="3" type="ORF">WN55_06745</name>
</gene>
<dbReference type="EMBL" id="KQ434795">
    <property type="protein sequence ID" value="KZC05531.1"/>
    <property type="molecule type" value="Genomic_DNA"/>
</dbReference>
<keyword evidence="4" id="KW-1185">Reference proteome</keyword>
<keyword evidence="2" id="KW-0472">Membrane</keyword>
<protein>
    <submittedName>
        <fullName evidence="3">Uncharacterized protein</fullName>
    </submittedName>
</protein>
<dbReference type="AlphaFoldDB" id="A0A154P0Z5"/>
<dbReference type="OrthoDB" id="7609030at2759"/>
<accession>A0A154P0Z5</accession>